<feature type="transmembrane region" description="Helical" evidence="1">
    <location>
        <begin position="55"/>
        <end position="75"/>
    </location>
</feature>
<accession>A0A0P0FPX7</accession>
<dbReference type="KEGG" id="bcel:BcellWH2_02411"/>
<evidence type="ECO:0000313" key="5">
    <source>
        <dbReference type="Proteomes" id="UP000061809"/>
    </source>
</evidence>
<evidence type="ECO:0000259" key="3">
    <source>
        <dbReference type="Pfam" id="PF16344"/>
    </source>
</evidence>
<keyword evidence="1" id="KW-1133">Transmembrane helix</keyword>
<dbReference type="Gene3D" id="3.55.50.30">
    <property type="match status" value="1"/>
</dbReference>
<dbReference type="Pfam" id="PF16344">
    <property type="entry name" value="FecR_C"/>
    <property type="match status" value="1"/>
</dbReference>
<protein>
    <submittedName>
        <fullName evidence="4">Fec operon regulator FecR</fullName>
    </submittedName>
</protein>
<dbReference type="InterPro" id="IPR012373">
    <property type="entry name" value="Ferrdict_sens_TM"/>
</dbReference>
<reference evidence="4 5" key="1">
    <citation type="journal article" date="2015" name="Science">
        <title>Genetic determinants of in vivo fitness and diet responsiveness in multiple human gut Bacteroides.</title>
        <authorList>
            <person name="Wu M."/>
            <person name="McNulty N.P."/>
            <person name="Rodionov D.A."/>
            <person name="Khoroshkin M.S."/>
            <person name="Griffin N.W."/>
            <person name="Cheng J."/>
            <person name="Latreille P."/>
            <person name="Kerstetter R.A."/>
            <person name="Terrapon N."/>
            <person name="Henrissat B."/>
            <person name="Osterman A.L."/>
            <person name="Gordon J.I."/>
        </authorList>
    </citation>
    <scope>NUCLEOTIDE SEQUENCE [LARGE SCALE GENOMIC DNA]</scope>
    <source>
        <strain evidence="4 5">WH2</strain>
    </source>
</reference>
<dbReference type="PATRIC" id="fig|246787.4.peg.2476"/>
<dbReference type="AlphaFoldDB" id="A0A0P0FPX7"/>
<dbReference type="Proteomes" id="UP000061809">
    <property type="component" value="Chromosome"/>
</dbReference>
<dbReference type="Gene3D" id="2.60.120.1440">
    <property type="match status" value="1"/>
</dbReference>
<dbReference type="Pfam" id="PF04773">
    <property type="entry name" value="FecR"/>
    <property type="match status" value="1"/>
</dbReference>
<evidence type="ECO:0000313" key="4">
    <source>
        <dbReference type="EMBL" id="ALJ59650.1"/>
    </source>
</evidence>
<dbReference type="EMBL" id="CP012801">
    <property type="protein sequence ID" value="ALJ59650.1"/>
    <property type="molecule type" value="Genomic_DNA"/>
</dbReference>
<feature type="domain" description="FecR protein" evidence="2">
    <location>
        <begin position="109"/>
        <end position="204"/>
    </location>
</feature>
<dbReference type="PANTHER" id="PTHR30273:SF2">
    <property type="entry name" value="PROTEIN FECR"/>
    <property type="match status" value="1"/>
</dbReference>
<dbReference type="InterPro" id="IPR032508">
    <property type="entry name" value="FecR_C"/>
</dbReference>
<keyword evidence="1" id="KW-0812">Transmembrane</keyword>
<gene>
    <name evidence="4" type="ORF">BcellWH2_02411</name>
</gene>
<dbReference type="InterPro" id="IPR006860">
    <property type="entry name" value="FecR"/>
</dbReference>
<name>A0A0P0FPX7_9BACE</name>
<dbReference type="PIRSF" id="PIRSF018266">
    <property type="entry name" value="FecR"/>
    <property type="match status" value="1"/>
</dbReference>
<sequence length="323" mass="36018">MMEERKENDFKMDTEDLRLLNAFGEALGDLPSEEETRAAWNAFTSRQDAQKRRRIIQMWTSGIAAAIVVLVVLIVPRITNEDTIQDIEIFAALDVPEAIITSESNGRITLSTPPATTTQIILDDGTQVTLNANSRLEYPKQFPAEGTREVHLTGEARFEVAKDSARPFIVSSGKMQTQVLGTVFDVNAYPGKVAAVTLFQGRVRVSDEKQTQQKDILPGQQAILSEDNGFTISEAQLTATEGWTKGEFSFDDAELAEIMKSVGTWYNTSIIFHSPDLLKQRIHFRFPRTTSLEEVVQALNDLGIAKLEQKKGKVIISNYSPKH</sequence>
<keyword evidence="1" id="KW-0472">Membrane</keyword>
<organism evidence="4 5">
    <name type="scientific">Bacteroides cellulosilyticus</name>
    <dbReference type="NCBI Taxonomy" id="246787"/>
    <lineage>
        <taxon>Bacteria</taxon>
        <taxon>Pseudomonadati</taxon>
        <taxon>Bacteroidota</taxon>
        <taxon>Bacteroidia</taxon>
        <taxon>Bacteroidales</taxon>
        <taxon>Bacteroidaceae</taxon>
        <taxon>Bacteroides</taxon>
    </lineage>
</organism>
<proteinExistence type="predicted"/>
<dbReference type="GO" id="GO:0016989">
    <property type="term" value="F:sigma factor antagonist activity"/>
    <property type="evidence" value="ECO:0007669"/>
    <property type="project" value="TreeGrafter"/>
</dbReference>
<dbReference type="RefSeq" id="WP_052331992.1">
    <property type="nucleotide sequence ID" value="NZ_CP012801.1"/>
</dbReference>
<dbReference type="PANTHER" id="PTHR30273">
    <property type="entry name" value="PERIPLASMIC SIGNAL SENSOR AND SIGMA FACTOR ACTIVATOR FECR-RELATED"/>
    <property type="match status" value="1"/>
</dbReference>
<evidence type="ECO:0000259" key="2">
    <source>
        <dbReference type="Pfam" id="PF04773"/>
    </source>
</evidence>
<evidence type="ECO:0000256" key="1">
    <source>
        <dbReference type="SAM" id="Phobius"/>
    </source>
</evidence>
<feature type="domain" description="Protein FecR C-terminal" evidence="3">
    <location>
        <begin position="247"/>
        <end position="316"/>
    </location>
</feature>